<keyword evidence="2 3" id="KW-0378">Hydrolase</keyword>
<dbReference type="PIRSF" id="PIRSF003230">
    <property type="entry name" value="YbgC"/>
    <property type="match status" value="1"/>
</dbReference>
<organism evidence="3 4">
    <name type="scientific">Haloactinomyces albus</name>
    <dbReference type="NCBI Taxonomy" id="1352928"/>
    <lineage>
        <taxon>Bacteria</taxon>
        <taxon>Bacillati</taxon>
        <taxon>Actinomycetota</taxon>
        <taxon>Actinomycetes</taxon>
        <taxon>Actinopolysporales</taxon>
        <taxon>Actinopolysporaceae</taxon>
        <taxon>Haloactinomyces</taxon>
    </lineage>
</organism>
<dbReference type="InterPro" id="IPR050563">
    <property type="entry name" value="4-hydroxybenzoyl-CoA_TE"/>
</dbReference>
<dbReference type="InterPro" id="IPR006684">
    <property type="entry name" value="YbgC/YbaW"/>
</dbReference>
<accession>A0AAE4CLX9</accession>
<dbReference type="Proteomes" id="UP001180845">
    <property type="component" value="Unassembled WGS sequence"/>
</dbReference>
<sequence length="138" mass="15740">MTDAPEPIVRMPLRVRFHECDPQGVVFNAHYLAYADMASFEYLKALFGSHAKLTERGIDLVVAESNVRYLAACHFDDELIVAAFTQRIGNTSLTLRFEIRRGTEPVTEVTNRYAWVDTRTLRPTPPPDDVRESLTRGR</sequence>
<name>A0AAE4CLX9_9ACTN</name>
<dbReference type="InterPro" id="IPR029069">
    <property type="entry name" value="HotDog_dom_sf"/>
</dbReference>
<comment type="caution">
    <text evidence="3">The sequence shown here is derived from an EMBL/GenBank/DDBJ whole genome shotgun (WGS) entry which is preliminary data.</text>
</comment>
<dbReference type="Pfam" id="PF13279">
    <property type="entry name" value="4HBT_2"/>
    <property type="match status" value="1"/>
</dbReference>
<dbReference type="EMBL" id="JAVDXW010000001">
    <property type="protein sequence ID" value="MDR7302304.1"/>
    <property type="molecule type" value="Genomic_DNA"/>
</dbReference>
<dbReference type="PANTHER" id="PTHR31793:SF27">
    <property type="entry name" value="NOVEL THIOESTERASE SUPERFAMILY DOMAIN AND SAPOSIN A-TYPE DOMAIN CONTAINING PROTEIN (0610012H03RIK)"/>
    <property type="match status" value="1"/>
</dbReference>
<evidence type="ECO:0000256" key="1">
    <source>
        <dbReference type="ARBA" id="ARBA00005953"/>
    </source>
</evidence>
<evidence type="ECO:0000313" key="4">
    <source>
        <dbReference type="Proteomes" id="UP001180845"/>
    </source>
</evidence>
<dbReference type="NCBIfam" id="TIGR00051">
    <property type="entry name" value="YbgC/FadM family acyl-CoA thioesterase"/>
    <property type="match status" value="1"/>
</dbReference>
<comment type="similarity">
    <text evidence="1">Belongs to the 4-hydroxybenzoyl-CoA thioesterase family.</text>
</comment>
<dbReference type="RefSeq" id="WP_310273724.1">
    <property type="nucleotide sequence ID" value="NZ_JAVDXW010000001.1"/>
</dbReference>
<evidence type="ECO:0000256" key="2">
    <source>
        <dbReference type="ARBA" id="ARBA00022801"/>
    </source>
</evidence>
<gene>
    <name evidence="3" type="ORF">JOF55_002485</name>
</gene>
<dbReference type="AlphaFoldDB" id="A0AAE4CLX9"/>
<proteinExistence type="inferred from homology"/>
<dbReference type="Gene3D" id="3.10.129.10">
    <property type="entry name" value="Hotdog Thioesterase"/>
    <property type="match status" value="1"/>
</dbReference>
<dbReference type="GO" id="GO:0047617">
    <property type="term" value="F:fatty acyl-CoA hydrolase activity"/>
    <property type="evidence" value="ECO:0007669"/>
    <property type="project" value="TreeGrafter"/>
</dbReference>
<dbReference type="PANTHER" id="PTHR31793">
    <property type="entry name" value="4-HYDROXYBENZOYL-COA THIOESTERASE FAMILY MEMBER"/>
    <property type="match status" value="1"/>
</dbReference>
<dbReference type="EC" id="3.1.2.-" evidence="3"/>
<reference evidence="3" key="1">
    <citation type="submission" date="2023-07" db="EMBL/GenBank/DDBJ databases">
        <title>Sequencing the genomes of 1000 actinobacteria strains.</title>
        <authorList>
            <person name="Klenk H.-P."/>
        </authorList>
    </citation>
    <scope>NUCLEOTIDE SEQUENCE</scope>
    <source>
        <strain evidence="3">DSM 45977</strain>
    </source>
</reference>
<protein>
    <submittedName>
        <fullName evidence="3">Acyl-CoA thioester hydrolase</fullName>
        <ecNumber evidence="3">3.1.2.-</ecNumber>
    </submittedName>
</protein>
<keyword evidence="4" id="KW-1185">Reference proteome</keyword>
<dbReference type="CDD" id="cd00586">
    <property type="entry name" value="4HBT"/>
    <property type="match status" value="1"/>
</dbReference>
<dbReference type="SUPFAM" id="SSF54637">
    <property type="entry name" value="Thioesterase/thiol ester dehydrase-isomerase"/>
    <property type="match status" value="1"/>
</dbReference>
<evidence type="ECO:0000313" key="3">
    <source>
        <dbReference type="EMBL" id="MDR7302304.1"/>
    </source>
</evidence>